<accession>A0A139ARM3</accession>
<evidence type="ECO:0000313" key="2">
    <source>
        <dbReference type="Proteomes" id="UP000070544"/>
    </source>
</evidence>
<dbReference type="Proteomes" id="UP000070544">
    <property type="component" value="Unassembled WGS sequence"/>
</dbReference>
<proteinExistence type="predicted"/>
<dbReference type="Gene3D" id="1.10.472.10">
    <property type="entry name" value="Cyclin-like"/>
    <property type="match status" value="1"/>
</dbReference>
<dbReference type="EMBL" id="KQ965739">
    <property type="protein sequence ID" value="KXS19304.1"/>
    <property type="molecule type" value="Genomic_DNA"/>
</dbReference>
<keyword evidence="2" id="KW-1185">Reference proteome</keyword>
<protein>
    <submittedName>
        <fullName evidence="1">Uncharacterized protein</fullName>
    </submittedName>
</protein>
<reference evidence="1 2" key="1">
    <citation type="journal article" date="2015" name="Genome Biol. Evol.">
        <title>Phylogenomic analyses indicate that early fungi evolved digesting cell walls of algal ancestors of land plants.</title>
        <authorList>
            <person name="Chang Y."/>
            <person name="Wang S."/>
            <person name="Sekimoto S."/>
            <person name="Aerts A.L."/>
            <person name="Choi C."/>
            <person name="Clum A."/>
            <person name="LaButti K.M."/>
            <person name="Lindquist E.A."/>
            <person name="Yee Ngan C."/>
            <person name="Ohm R.A."/>
            <person name="Salamov A.A."/>
            <person name="Grigoriev I.V."/>
            <person name="Spatafora J.W."/>
            <person name="Berbee M.L."/>
        </authorList>
    </citation>
    <scope>NUCLEOTIDE SEQUENCE [LARGE SCALE GENOMIC DNA]</scope>
    <source>
        <strain evidence="1 2">JEL478</strain>
    </source>
</reference>
<sequence>MEKTFPGASQPAALSWCAGALVSWQISSQGGVGALQQPQRFLRTKRRMSEDHTITTKRMGFEQTPGSGVRVALAAPSRAVQRTVTAIGPRGVVPRRAAIHRPEAQMHSQVRGNAEKDITAVNLARLAVCPPDFLAVLLSSVFDELVNHRTHTATLSVQPSCWNKGGIQTAVFGTLSEVPSGHDGGGSTKTNVVSPAKRTFSANFNSQTGLLSPPKTPQNSVFCVTEEDPQCGLTKLYPQNHRFSGELRVQANVAMLIQRVLHPTGVAQLRLTGSHAHASSSHPPLLDTSSAILAALPIILLAFNYVARIYDVLEATPITSCVCNGLPNTCLRNIDPALVLLACLATANKYACDSPCSLRRWCATVPIYLPSSSSNGLSAPSLQLCRVPVKVLTDVERGVLKTLGYGLGIRVPKSAGEAPWAKNAMTTVGITSKDTDRVAGAAERFIWRFWSTWIVAAVTSRTGVLI</sequence>
<gene>
    <name evidence="1" type="ORF">M427DRAFT_132297</name>
</gene>
<evidence type="ECO:0000313" key="1">
    <source>
        <dbReference type="EMBL" id="KXS19304.1"/>
    </source>
</evidence>
<organism evidence="1 2">
    <name type="scientific">Gonapodya prolifera (strain JEL478)</name>
    <name type="common">Monoblepharis prolifera</name>
    <dbReference type="NCBI Taxonomy" id="1344416"/>
    <lineage>
        <taxon>Eukaryota</taxon>
        <taxon>Fungi</taxon>
        <taxon>Fungi incertae sedis</taxon>
        <taxon>Chytridiomycota</taxon>
        <taxon>Chytridiomycota incertae sedis</taxon>
        <taxon>Monoblepharidomycetes</taxon>
        <taxon>Monoblepharidales</taxon>
        <taxon>Gonapodyaceae</taxon>
        <taxon>Gonapodya</taxon>
    </lineage>
</organism>
<name>A0A139ARM3_GONPJ</name>
<dbReference type="AlphaFoldDB" id="A0A139ARM3"/>